<dbReference type="AlphaFoldDB" id="X6MYE2"/>
<dbReference type="InterPro" id="IPR018490">
    <property type="entry name" value="cNMP-bd_dom_sf"/>
</dbReference>
<keyword evidence="2" id="KW-0418">Kinase</keyword>
<dbReference type="Proteomes" id="UP000023152">
    <property type="component" value="Unassembled WGS sequence"/>
</dbReference>
<dbReference type="Gene3D" id="2.60.120.10">
    <property type="entry name" value="Jelly Rolls"/>
    <property type="match status" value="1"/>
</dbReference>
<dbReference type="SUPFAM" id="SSF51206">
    <property type="entry name" value="cAMP-binding domain-like"/>
    <property type="match status" value="1"/>
</dbReference>
<accession>X6MYE2</accession>
<dbReference type="GO" id="GO:0030552">
    <property type="term" value="F:cAMP binding"/>
    <property type="evidence" value="ECO:0007669"/>
    <property type="project" value="TreeGrafter"/>
</dbReference>
<dbReference type="GO" id="GO:0005952">
    <property type="term" value="C:cAMP-dependent protein kinase complex"/>
    <property type="evidence" value="ECO:0007669"/>
    <property type="project" value="InterPro"/>
</dbReference>
<evidence type="ECO:0000313" key="3">
    <source>
        <dbReference type="Proteomes" id="UP000023152"/>
    </source>
</evidence>
<dbReference type="PANTHER" id="PTHR11635:SF152">
    <property type="entry name" value="CAMP-DEPENDENT PROTEIN KINASE TYPE I REGULATORY SUBUNIT-RELATED"/>
    <property type="match status" value="1"/>
</dbReference>
<evidence type="ECO:0000313" key="2">
    <source>
        <dbReference type="EMBL" id="ETO18492.1"/>
    </source>
</evidence>
<dbReference type="OrthoDB" id="417078at2759"/>
<gene>
    <name evidence="2" type="ORF">RFI_18773</name>
</gene>
<dbReference type="PROSITE" id="PS50042">
    <property type="entry name" value="CNMP_BINDING_3"/>
    <property type="match status" value="1"/>
</dbReference>
<comment type="caution">
    <text evidence="2">The sequence shown here is derived from an EMBL/GenBank/DDBJ whole genome shotgun (WGS) entry which is preliminary data.</text>
</comment>
<name>X6MYE2_RETFI</name>
<feature type="non-terminal residue" evidence="2">
    <location>
        <position position="212"/>
    </location>
</feature>
<dbReference type="InterPro" id="IPR050503">
    <property type="entry name" value="cAMP-dep_PK_reg_su-like"/>
</dbReference>
<dbReference type="Pfam" id="PF00027">
    <property type="entry name" value="cNMP_binding"/>
    <property type="match status" value="1"/>
</dbReference>
<dbReference type="GO" id="GO:0016301">
    <property type="term" value="F:kinase activity"/>
    <property type="evidence" value="ECO:0007669"/>
    <property type="project" value="UniProtKB-KW"/>
</dbReference>
<dbReference type="EMBL" id="ASPP01014839">
    <property type="protein sequence ID" value="ETO18492.1"/>
    <property type="molecule type" value="Genomic_DNA"/>
</dbReference>
<organism evidence="2 3">
    <name type="scientific">Reticulomyxa filosa</name>
    <dbReference type="NCBI Taxonomy" id="46433"/>
    <lineage>
        <taxon>Eukaryota</taxon>
        <taxon>Sar</taxon>
        <taxon>Rhizaria</taxon>
        <taxon>Retaria</taxon>
        <taxon>Foraminifera</taxon>
        <taxon>Monothalamids</taxon>
        <taxon>Reticulomyxidae</taxon>
        <taxon>Reticulomyxa</taxon>
    </lineage>
</organism>
<proteinExistence type="predicted"/>
<feature type="domain" description="Cyclic nucleotide-binding" evidence="1">
    <location>
        <begin position="83"/>
        <end position="201"/>
    </location>
</feature>
<dbReference type="InterPro" id="IPR000595">
    <property type="entry name" value="cNMP-bd_dom"/>
</dbReference>
<feature type="non-terminal residue" evidence="2">
    <location>
        <position position="1"/>
    </location>
</feature>
<dbReference type="InterPro" id="IPR014710">
    <property type="entry name" value="RmlC-like_jellyroll"/>
</dbReference>
<dbReference type="GO" id="GO:0034236">
    <property type="term" value="F:protein kinase A catalytic subunit binding"/>
    <property type="evidence" value="ECO:0007669"/>
    <property type="project" value="TreeGrafter"/>
</dbReference>
<dbReference type="PANTHER" id="PTHR11635">
    <property type="entry name" value="CAMP-DEPENDENT PROTEIN KINASE REGULATORY CHAIN"/>
    <property type="match status" value="1"/>
</dbReference>
<dbReference type="SMART" id="SM00100">
    <property type="entry name" value="cNMP"/>
    <property type="match status" value="1"/>
</dbReference>
<sequence length="212" mass="24041">TRNATIKACGKENLVTLSLDKGTFQALMSTLDVHFGKRTGITSRATLCEKVMLQSQHRNSLQSMQKSPSELAFITSVLAARSLFSQLDEVQLKAVAEQMWLCNYGENQVVALQGHLELYFMIVADGKVDQIDDSHDNAVLQTSERGTVIGELSLMHNEFMNFTYKTRTACKIWVIARTTFRKLIQETSEEKRKEYVNFLRSVPVFGKTFFDV</sequence>
<dbReference type="CDD" id="cd00038">
    <property type="entry name" value="CAP_ED"/>
    <property type="match status" value="1"/>
</dbReference>
<evidence type="ECO:0000259" key="1">
    <source>
        <dbReference type="PROSITE" id="PS50042"/>
    </source>
</evidence>
<keyword evidence="3" id="KW-1185">Reference proteome</keyword>
<keyword evidence="2" id="KW-0808">Transferase</keyword>
<protein>
    <submittedName>
        <fullName evidence="2">cGMP-dependent protein kinase, isozyme</fullName>
    </submittedName>
</protein>
<dbReference type="GO" id="GO:0005829">
    <property type="term" value="C:cytosol"/>
    <property type="evidence" value="ECO:0007669"/>
    <property type="project" value="TreeGrafter"/>
</dbReference>
<reference evidence="2 3" key="1">
    <citation type="journal article" date="2013" name="Curr. Biol.">
        <title>The Genome of the Foraminiferan Reticulomyxa filosa.</title>
        <authorList>
            <person name="Glockner G."/>
            <person name="Hulsmann N."/>
            <person name="Schleicher M."/>
            <person name="Noegel A.A."/>
            <person name="Eichinger L."/>
            <person name="Gallinger C."/>
            <person name="Pawlowski J."/>
            <person name="Sierra R."/>
            <person name="Euteneuer U."/>
            <person name="Pillet L."/>
            <person name="Moustafa A."/>
            <person name="Platzer M."/>
            <person name="Groth M."/>
            <person name="Szafranski K."/>
            <person name="Schliwa M."/>
        </authorList>
    </citation>
    <scope>NUCLEOTIDE SEQUENCE [LARGE SCALE GENOMIC DNA]</scope>
</reference>
<dbReference type="GO" id="GO:0004862">
    <property type="term" value="F:cAMP-dependent protein kinase inhibitor activity"/>
    <property type="evidence" value="ECO:0007669"/>
    <property type="project" value="TreeGrafter"/>
</dbReference>